<sequence>MINYGSIYDGLKTTPPCAGCRADGKNKRSRRTRGGKQAGSPVGHSSPVRLMIDDDVDDDDDDDDDANADDEVFISKRRVDEVRTGAMVPMNPDPPTPLVPIRNPPC</sequence>
<feature type="compositionally biased region" description="Pro residues" evidence="1">
    <location>
        <begin position="91"/>
        <end position="106"/>
    </location>
</feature>
<feature type="region of interest" description="Disordered" evidence="1">
    <location>
        <begin position="1"/>
        <end position="69"/>
    </location>
</feature>
<dbReference type="OrthoDB" id="10539673at2759"/>
<dbReference type="GeneID" id="5847513"/>
<dbReference type="EMBL" id="CM002238">
    <property type="protein sequence ID" value="EDO65184.2"/>
    <property type="molecule type" value="Genomic_DNA"/>
</dbReference>
<dbReference type="KEGG" id="ncr:NCU10396"/>
<protein>
    <submittedName>
        <fullName evidence="2">Uncharacterized protein</fullName>
    </submittedName>
</protein>
<evidence type="ECO:0000313" key="3">
    <source>
        <dbReference type="Proteomes" id="UP000001805"/>
    </source>
</evidence>
<evidence type="ECO:0000313" key="2">
    <source>
        <dbReference type="EMBL" id="EDO65184.2"/>
    </source>
</evidence>
<name>A7UWH3_NEUCR</name>
<organism evidence="2 3">
    <name type="scientific">Neurospora crassa (strain ATCC 24698 / 74-OR23-1A / CBS 708.71 / DSM 1257 / FGSC 987)</name>
    <dbReference type="NCBI Taxonomy" id="367110"/>
    <lineage>
        <taxon>Eukaryota</taxon>
        <taxon>Fungi</taxon>
        <taxon>Dikarya</taxon>
        <taxon>Ascomycota</taxon>
        <taxon>Pezizomycotina</taxon>
        <taxon>Sordariomycetes</taxon>
        <taxon>Sordariomycetidae</taxon>
        <taxon>Sordariales</taxon>
        <taxon>Sordariaceae</taxon>
        <taxon>Neurospora</taxon>
    </lineage>
</organism>
<accession>A7UWH3</accession>
<evidence type="ECO:0000256" key="1">
    <source>
        <dbReference type="SAM" id="MobiDB-lite"/>
    </source>
</evidence>
<proteinExistence type="predicted"/>
<feature type="compositionally biased region" description="Acidic residues" evidence="1">
    <location>
        <begin position="53"/>
        <end position="69"/>
    </location>
</feature>
<keyword evidence="3" id="KW-1185">Reference proteome</keyword>
<dbReference type="Proteomes" id="UP000001805">
    <property type="component" value="Chromosome 3, Linkage Group III"/>
</dbReference>
<gene>
    <name evidence="2" type="ORF">NCU10396</name>
</gene>
<reference evidence="2 3" key="1">
    <citation type="journal article" date="2003" name="Nature">
        <title>The genome sequence of the filamentous fungus Neurospora crassa.</title>
        <authorList>
            <person name="Galagan J.E."/>
            <person name="Calvo S.E."/>
            <person name="Borkovich K.A."/>
            <person name="Selker E.U."/>
            <person name="Read N.D."/>
            <person name="Jaffe D."/>
            <person name="FitzHugh W."/>
            <person name="Ma L.J."/>
            <person name="Smirnov S."/>
            <person name="Purcell S."/>
            <person name="Rehman B."/>
            <person name="Elkins T."/>
            <person name="Engels R."/>
            <person name="Wang S."/>
            <person name="Nielsen C.B."/>
            <person name="Butler J."/>
            <person name="Endrizzi M."/>
            <person name="Qui D."/>
            <person name="Ianakiev P."/>
            <person name="Bell-Pedersen D."/>
            <person name="Nelson M.A."/>
            <person name="Werner-Washburne M."/>
            <person name="Selitrennikoff C.P."/>
            <person name="Kinsey J.A."/>
            <person name="Braun E.L."/>
            <person name="Zelter A."/>
            <person name="Schulte U."/>
            <person name="Kothe G.O."/>
            <person name="Jedd G."/>
            <person name="Mewes W."/>
            <person name="Staben C."/>
            <person name="Marcotte E."/>
            <person name="Greenberg D."/>
            <person name="Roy A."/>
            <person name="Foley K."/>
            <person name="Naylor J."/>
            <person name="Stange-Thomann N."/>
            <person name="Barrett R."/>
            <person name="Gnerre S."/>
            <person name="Kamal M."/>
            <person name="Kamvysselis M."/>
            <person name="Mauceli E."/>
            <person name="Bielke C."/>
            <person name="Rudd S."/>
            <person name="Frishman D."/>
            <person name="Krystofova S."/>
            <person name="Rasmussen C."/>
            <person name="Metzenberg R.L."/>
            <person name="Perkins D.D."/>
            <person name="Kroken S."/>
            <person name="Cogoni C."/>
            <person name="Macino G."/>
            <person name="Catcheside D."/>
            <person name="Li W."/>
            <person name="Pratt R.J."/>
            <person name="Osmani S.A."/>
            <person name="DeSouza C.P."/>
            <person name="Glass L."/>
            <person name="Orbach M.J."/>
            <person name="Berglund J.A."/>
            <person name="Voelker R."/>
            <person name="Yarden O."/>
            <person name="Plamann M."/>
            <person name="Seiler S."/>
            <person name="Dunlap J."/>
            <person name="Radford A."/>
            <person name="Aramayo R."/>
            <person name="Natvig D.O."/>
            <person name="Alex L.A."/>
            <person name="Mannhaupt G."/>
            <person name="Ebbole D.J."/>
            <person name="Freitag M."/>
            <person name="Paulsen I."/>
            <person name="Sachs M.S."/>
            <person name="Lander E.S."/>
            <person name="Nusbaum C."/>
            <person name="Birren B."/>
        </authorList>
    </citation>
    <scope>NUCLEOTIDE SEQUENCE [LARGE SCALE GENOMIC DNA]</scope>
    <source>
        <strain evidence="3">ATCC 24698 / 74-OR23-1A / CBS 708.71 / DSM 1257 / FGSC 987</strain>
    </source>
</reference>
<dbReference type="PaxDb" id="5141-EFNCRP00000004719"/>
<dbReference type="HOGENOM" id="CLU_3050861_0_0_1"/>
<dbReference type="InParanoid" id="A7UWH3"/>
<dbReference type="VEuPathDB" id="FungiDB:NCU10396"/>
<dbReference type="AlphaFoldDB" id="A7UWH3"/>
<feature type="region of interest" description="Disordered" evidence="1">
    <location>
        <begin position="84"/>
        <end position="106"/>
    </location>
</feature>
<dbReference type="RefSeq" id="XP_001728275.2">
    <property type="nucleotide sequence ID" value="XM_001728223.2"/>
</dbReference>